<evidence type="ECO:0000313" key="2">
    <source>
        <dbReference type="EMBL" id="TLG17867.1"/>
    </source>
</evidence>
<comment type="caution">
    <text evidence="2">The sequence shown here is derived from an EMBL/GenBank/DDBJ whole genome shotgun (WGS) entry which is preliminary data.</text>
</comment>
<dbReference type="Proteomes" id="UP000308349">
    <property type="component" value="Unassembled WGS sequence"/>
</dbReference>
<sequence length="127" mass="13830">MITPMSTTNTARNLDGHWIKSSRSNANQNCVEVRFDGDVVLIRDSKYLRDPANDPADQPIIAVPLAVWPEFLSAAVDRAACESAGIPQINRRGDGVTIHNGRDFLEFSRSEWEAFVGGIGVGEFAAA</sequence>
<gene>
    <name evidence="2" type="ORF">FEK35_01630</name>
</gene>
<evidence type="ECO:0000313" key="3">
    <source>
        <dbReference type="Proteomes" id="UP000308349"/>
    </source>
</evidence>
<protein>
    <submittedName>
        <fullName evidence="2">DUF397 domain-containing protein</fullName>
    </submittedName>
</protein>
<proteinExistence type="predicted"/>
<dbReference type="EMBL" id="VBUU01000001">
    <property type="protein sequence ID" value="TLG17867.1"/>
    <property type="molecule type" value="Genomic_DNA"/>
</dbReference>
<dbReference type="Pfam" id="PF04149">
    <property type="entry name" value="DUF397"/>
    <property type="match status" value="1"/>
</dbReference>
<organism evidence="2 3">
    <name type="scientific">Nocardia cyriacigeorgica</name>
    <dbReference type="NCBI Taxonomy" id="135487"/>
    <lineage>
        <taxon>Bacteria</taxon>
        <taxon>Bacillati</taxon>
        <taxon>Actinomycetota</taxon>
        <taxon>Actinomycetes</taxon>
        <taxon>Mycobacteriales</taxon>
        <taxon>Nocardiaceae</taxon>
        <taxon>Nocardia</taxon>
    </lineage>
</organism>
<dbReference type="AlphaFoldDB" id="A0A5R8PL42"/>
<dbReference type="InterPro" id="IPR007278">
    <property type="entry name" value="DUF397"/>
</dbReference>
<evidence type="ECO:0000259" key="1">
    <source>
        <dbReference type="Pfam" id="PF04149"/>
    </source>
</evidence>
<reference evidence="2 3" key="1">
    <citation type="submission" date="2019-05" db="EMBL/GenBank/DDBJ databases">
        <title>Genomes sequences of two Nocardia cyriacigeorgica environmental isolates, type strains Nocardia asteroides ATCC 19247 and Nocardia cyriacigeorgica DSM 44484.</title>
        <authorList>
            <person name="Vautrin F."/>
            <person name="Bergeron E."/>
            <person name="Dubost A."/>
            <person name="Abrouk D."/>
            <person name="Rodriguez Nava V."/>
            <person name="Pujic P."/>
        </authorList>
    </citation>
    <scope>NUCLEOTIDE SEQUENCE [LARGE SCALE GENOMIC DNA]</scope>
    <source>
        <strain evidence="2 3">EML 1456</strain>
    </source>
</reference>
<dbReference type="OrthoDB" id="4571387at2"/>
<accession>A0A5R8PL42</accession>
<feature type="domain" description="DUF397" evidence="1">
    <location>
        <begin position="17"/>
        <end position="75"/>
    </location>
</feature>
<name>A0A5R8PL42_9NOCA</name>